<keyword evidence="2" id="KW-1185">Reference proteome</keyword>
<accession>A0A1M6HCZ3</accession>
<dbReference type="PANTHER" id="PTHR42827">
    <property type="entry name" value="IRON-SULFUR CLUSTER-BINDING PROTEIN-RELATED"/>
    <property type="match status" value="1"/>
</dbReference>
<reference evidence="1 2" key="1">
    <citation type="submission" date="2016-11" db="EMBL/GenBank/DDBJ databases">
        <authorList>
            <person name="Jaros S."/>
            <person name="Januszkiewicz K."/>
            <person name="Wedrychowicz H."/>
        </authorList>
    </citation>
    <scope>NUCLEOTIDE SEQUENCE [LARGE SCALE GENOMIC DNA]</scope>
    <source>
        <strain evidence="1 2">DSM 5091</strain>
    </source>
</reference>
<gene>
    <name evidence="1" type="ORF">SAMN02745165_01785</name>
</gene>
<dbReference type="PANTHER" id="PTHR42827:SF1">
    <property type="entry name" value="IRON-SULFUR CLUSTER-BINDING PROTEIN"/>
    <property type="match status" value="1"/>
</dbReference>
<sequence>MTRRPGQATIAAMRKLTLEQIETVILDFWQGSPLNSLHMQGGEKAWKQPHIAVAAASDPLFVEIKKMIGPFYWTPEEAFALGRPGLQASAEELSVISYVLPQTEATRSDQRAMNELPAERWARSRYHGEEFNCGLRSHLAGRLSAAGYPAVAPERLLDFDYRTSEKFGIASNWSERHVAFVAGHGTFGLSDGLITRFGKAVRFGSVVVKADLPVTSRMYGEDHQAWCLWYAKGKCGACVHRCPIDAIAKDVGHDKPACFKYIRGVTAPYVAKNFGLGDTPCGLCQVKIPCEAQIPSALQANG</sequence>
<evidence type="ECO:0000313" key="1">
    <source>
        <dbReference type="EMBL" id="SHJ19959.1"/>
    </source>
</evidence>
<dbReference type="Proteomes" id="UP000184171">
    <property type="component" value="Unassembled WGS sequence"/>
</dbReference>
<name>A0A1M6HCZ3_MALRU</name>
<organism evidence="1 2">
    <name type="scientific">Malonomonas rubra DSM 5091</name>
    <dbReference type="NCBI Taxonomy" id="1122189"/>
    <lineage>
        <taxon>Bacteria</taxon>
        <taxon>Pseudomonadati</taxon>
        <taxon>Thermodesulfobacteriota</taxon>
        <taxon>Desulfuromonadia</taxon>
        <taxon>Desulfuromonadales</taxon>
        <taxon>Geopsychrobacteraceae</taxon>
        <taxon>Malonomonas</taxon>
    </lineage>
</organism>
<dbReference type="STRING" id="1122189.SAMN02745165_01785"/>
<dbReference type="EMBL" id="FQZT01000005">
    <property type="protein sequence ID" value="SHJ19959.1"/>
    <property type="molecule type" value="Genomic_DNA"/>
</dbReference>
<dbReference type="AlphaFoldDB" id="A0A1M6HCZ3"/>
<proteinExistence type="predicted"/>
<evidence type="ECO:0000313" key="2">
    <source>
        <dbReference type="Proteomes" id="UP000184171"/>
    </source>
</evidence>
<evidence type="ECO:0008006" key="3">
    <source>
        <dbReference type="Google" id="ProtNLM"/>
    </source>
</evidence>
<protein>
    <recommendedName>
        <fullName evidence="3">4Fe-4S ferredoxin-type domain-containing protein</fullName>
    </recommendedName>
</protein>